<dbReference type="AlphaFoldDB" id="A0A8T7LTZ2"/>
<dbReference type="Gene3D" id="1.20.120.450">
    <property type="entry name" value="dinb family like domain"/>
    <property type="match status" value="1"/>
</dbReference>
<dbReference type="Proteomes" id="UP001431572">
    <property type="component" value="Chromosome 1"/>
</dbReference>
<evidence type="ECO:0000313" key="5">
    <source>
        <dbReference type="Proteomes" id="UP001431572"/>
    </source>
</evidence>
<organism evidence="2 4">
    <name type="scientific">Candidatus Chlorohelix allophototropha</name>
    <dbReference type="NCBI Taxonomy" id="3003348"/>
    <lineage>
        <taxon>Bacteria</taxon>
        <taxon>Bacillati</taxon>
        <taxon>Chloroflexota</taxon>
        <taxon>Chloroflexia</taxon>
        <taxon>Candidatus Chloroheliales</taxon>
        <taxon>Candidatus Chloroheliaceae</taxon>
        <taxon>Candidatus Chlorohelix</taxon>
    </lineage>
</organism>
<proteinExistence type="predicted"/>
<evidence type="ECO:0000313" key="3">
    <source>
        <dbReference type="EMBL" id="WJW67357.1"/>
    </source>
</evidence>
<gene>
    <name evidence="2" type="ORF">HXX08_06360</name>
    <name evidence="3" type="ORF">OZ401_000621</name>
</gene>
<name>A0A8T7LTZ2_9CHLR</name>
<dbReference type="InterPro" id="IPR024775">
    <property type="entry name" value="DinB-like"/>
</dbReference>
<dbReference type="SUPFAM" id="SSF109854">
    <property type="entry name" value="DinB/YfiT-like putative metalloenzymes"/>
    <property type="match status" value="1"/>
</dbReference>
<evidence type="ECO:0000259" key="1">
    <source>
        <dbReference type="Pfam" id="PF12867"/>
    </source>
</evidence>
<evidence type="ECO:0000313" key="4">
    <source>
        <dbReference type="Proteomes" id="UP000521676"/>
    </source>
</evidence>
<protein>
    <recommendedName>
        <fullName evidence="1">DinB-like domain-containing protein</fullName>
    </recommendedName>
</protein>
<dbReference type="Pfam" id="PF12867">
    <property type="entry name" value="DinB_2"/>
    <property type="match status" value="1"/>
</dbReference>
<feature type="domain" description="DinB-like" evidence="1">
    <location>
        <begin position="13"/>
        <end position="132"/>
    </location>
</feature>
<reference evidence="2 4" key="1">
    <citation type="submission" date="2020-06" db="EMBL/GenBank/DDBJ databases">
        <title>Anoxygenic phototrophic Chloroflexota member uses a Type I reaction center.</title>
        <authorList>
            <person name="Tsuji J.M."/>
            <person name="Shaw N.A."/>
            <person name="Nagashima S."/>
            <person name="Venkiteswaran J."/>
            <person name="Schiff S.L."/>
            <person name="Hanada S."/>
            <person name="Tank M."/>
            <person name="Neufeld J.D."/>
        </authorList>
    </citation>
    <scope>NUCLEOTIDE SEQUENCE [LARGE SCALE GENOMIC DNA]</scope>
    <source>
        <strain evidence="2">L227-S17</strain>
    </source>
</reference>
<dbReference type="InterPro" id="IPR034660">
    <property type="entry name" value="DinB/YfiT-like"/>
</dbReference>
<accession>A0A8T7LTZ2</accession>
<reference evidence="3" key="2">
    <citation type="journal article" date="2024" name="Nature">
        <title>Anoxygenic phototroph of the Chloroflexota uses a type I reaction centre.</title>
        <authorList>
            <person name="Tsuji J.M."/>
            <person name="Shaw N.A."/>
            <person name="Nagashima S."/>
            <person name="Venkiteswaran J.J."/>
            <person name="Schiff S.L."/>
            <person name="Watanabe T."/>
            <person name="Fukui M."/>
            <person name="Hanada S."/>
            <person name="Tank M."/>
            <person name="Neufeld J.D."/>
        </authorList>
    </citation>
    <scope>NUCLEOTIDE SEQUENCE</scope>
    <source>
        <strain evidence="3">L227-S17</strain>
    </source>
</reference>
<dbReference type="RefSeq" id="WP_341469251.1">
    <property type="nucleotide sequence ID" value="NZ_CP128399.1"/>
</dbReference>
<keyword evidence="5" id="KW-1185">Reference proteome</keyword>
<evidence type="ECO:0000313" key="2">
    <source>
        <dbReference type="EMBL" id="NWJ45484.1"/>
    </source>
</evidence>
<dbReference type="EMBL" id="CP128399">
    <property type="protein sequence ID" value="WJW67357.1"/>
    <property type="molecule type" value="Genomic_DNA"/>
</dbReference>
<dbReference type="EMBL" id="JACATZ010000001">
    <property type="protein sequence ID" value="NWJ45484.1"/>
    <property type="molecule type" value="Genomic_DNA"/>
</dbReference>
<dbReference type="Proteomes" id="UP000521676">
    <property type="component" value="Unassembled WGS sequence"/>
</dbReference>
<sequence length="158" mass="17968">MIEELANYFDIIQTRFDSIADTLSEIGDDVDQLNWMPVGNEQPSIFRLVAFIALNADYWIGHLIGGRGEPAGFDSALDEASGTNPDVLRQLLSSALETVREVFEDIKPNKMNRMIEYADEIFTPRQCIIQVIDQAAARYGEIEVIRRWYSFANPDYLS</sequence>